<protein>
    <submittedName>
        <fullName evidence="1">Uncharacterized protein</fullName>
    </submittedName>
</protein>
<name>A0ACC2L1L3_PERAE</name>
<reference evidence="1 2" key="1">
    <citation type="journal article" date="2022" name="Hortic Res">
        <title>A haplotype resolved chromosomal level avocado genome allows analysis of novel avocado genes.</title>
        <authorList>
            <person name="Nath O."/>
            <person name="Fletcher S.J."/>
            <person name="Hayward A."/>
            <person name="Shaw L.M."/>
            <person name="Masouleh A.K."/>
            <person name="Furtado A."/>
            <person name="Henry R.J."/>
            <person name="Mitter N."/>
        </authorList>
    </citation>
    <scope>NUCLEOTIDE SEQUENCE [LARGE SCALE GENOMIC DNA]</scope>
    <source>
        <strain evidence="2">cv. Hass</strain>
    </source>
</reference>
<dbReference type="Proteomes" id="UP001234297">
    <property type="component" value="Chromosome 6"/>
</dbReference>
<evidence type="ECO:0000313" key="2">
    <source>
        <dbReference type="Proteomes" id="UP001234297"/>
    </source>
</evidence>
<sequence length="123" mass="13644">MVINIELFVGKTQRLSPKRELREKLGSNPPTSCKTEYRGGLQEERKPSNLSNLEGDRAGLHGRGGDRAGLHGRGDGRAGQHGWPICNLEVELADLEVVQADLEGGDRDGMHRRRPRQFSSKEC</sequence>
<accession>A0ACC2L1L3</accession>
<comment type="caution">
    <text evidence="1">The sequence shown here is derived from an EMBL/GenBank/DDBJ whole genome shotgun (WGS) entry which is preliminary data.</text>
</comment>
<evidence type="ECO:0000313" key="1">
    <source>
        <dbReference type="EMBL" id="KAJ8627334.1"/>
    </source>
</evidence>
<gene>
    <name evidence="1" type="ORF">MRB53_020641</name>
</gene>
<keyword evidence="2" id="KW-1185">Reference proteome</keyword>
<proteinExistence type="predicted"/>
<organism evidence="1 2">
    <name type="scientific">Persea americana</name>
    <name type="common">Avocado</name>
    <dbReference type="NCBI Taxonomy" id="3435"/>
    <lineage>
        <taxon>Eukaryota</taxon>
        <taxon>Viridiplantae</taxon>
        <taxon>Streptophyta</taxon>
        <taxon>Embryophyta</taxon>
        <taxon>Tracheophyta</taxon>
        <taxon>Spermatophyta</taxon>
        <taxon>Magnoliopsida</taxon>
        <taxon>Magnoliidae</taxon>
        <taxon>Laurales</taxon>
        <taxon>Lauraceae</taxon>
        <taxon>Persea</taxon>
    </lineage>
</organism>
<dbReference type="EMBL" id="CM056814">
    <property type="protein sequence ID" value="KAJ8627334.1"/>
    <property type="molecule type" value="Genomic_DNA"/>
</dbReference>